<organism evidence="1 2">
    <name type="scientific">Salininema proteolyticum</name>
    <dbReference type="NCBI Taxonomy" id="1607685"/>
    <lineage>
        <taxon>Bacteria</taxon>
        <taxon>Bacillati</taxon>
        <taxon>Actinomycetota</taxon>
        <taxon>Actinomycetes</taxon>
        <taxon>Glycomycetales</taxon>
        <taxon>Glycomycetaceae</taxon>
        <taxon>Salininema</taxon>
    </lineage>
</organism>
<accession>A0ABV8U047</accession>
<gene>
    <name evidence="1" type="ORF">ACFPET_12615</name>
</gene>
<protein>
    <submittedName>
        <fullName evidence="1">Uncharacterized protein</fullName>
    </submittedName>
</protein>
<dbReference type="RefSeq" id="WP_380621493.1">
    <property type="nucleotide sequence ID" value="NZ_JBHSDK010000015.1"/>
</dbReference>
<keyword evidence="2" id="KW-1185">Reference proteome</keyword>
<dbReference type="Proteomes" id="UP001595823">
    <property type="component" value="Unassembled WGS sequence"/>
</dbReference>
<proteinExistence type="predicted"/>
<reference evidence="2" key="1">
    <citation type="journal article" date="2019" name="Int. J. Syst. Evol. Microbiol.">
        <title>The Global Catalogue of Microorganisms (GCM) 10K type strain sequencing project: providing services to taxonomists for standard genome sequencing and annotation.</title>
        <authorList>
            <consortium name="The Broad Institute Genomics Platform"/>
            <consortium name="The Broad Institute Genome Sequencing Center for Infectious Disease"/>
            <person name="Wu L."/>
            <person name="Ma J."/>
        </authorList>
    </citation>
    <scope>NUCLEOTIDE SEQUENCE [LARGE SCALE GENOMIC DNA]</scope>
    <source>
        <strain evidence="2">IBRC-M 10908</strain>
    </source>
</reference>
<evidence type="ECO:0000313" key="2">
    <source>
        <dbReference type="Proteomes" id="UP001595823"/>
    </source>
</evidence>
<dbReference type="EMBL" id="JBHSDK010000015">
    <property type="protein sequence ID" value="MFC4336048.1"/>
    <property type="molecule type" value="Genomic_DNA"/>
</dbReference>
<sequence>MTEHKYDGTATVTHPEHGRIAFSWRDDWEHSETVYTLHGRHIHGSMTVAYDPNIIYQGEIPDVDYMYQCGRLVFRPGTREATTPDWSNGHSRWSFTADPLDIHGSLLAPSYWWDIAEVQGRRPFNEWRYTEVRKATRAKLRAVIELIAHHWLRPGGNSRALMTEPVRYEIRAAIARRQRDLSQAQTLMARAQRDEAAMVTYMDALTDVLDKVPTVQLKVVRKLCGNRISNNQTQNPTSATDYRNGSSIPLSFQL</sequence>
<comment type="caution">
    <text evidence="1">The sequence shown here is derived from an EMBL/GenBank/DDBJ whole genome shotgun (WGS) entry which is preliminary data.</text>
</comment>
<evidence type="ECO:0000313" key="1">
    <source>
        <dbReference type="EMBL" id="MFC4336048.1"/>
    </source>
</evidence>
<name>A0ABV8U047_9ACTN</name>